<evidence type="ECO:0000313" key="2">
    <source>
        <dbReference type="Proteomes" id="UP001235064"/>
    </source>
</evidence>
<gene>
    <name evidence="1" type="ORF">QSV35_06985</name>
</gene>
<accession>A0ABT7MX90</accession>
<reference evidence="1 2" key="1">
    <citation type="submission" date="2023-06" db="EMBL/GenBank/DDBJ databases">
        <title>Microbacterium sp. nov., isolated from a waste landfill.</title>
        <authorList>
            <person name="Wen W."/>
        </authorList>
    </citation>
    <scope>NUCLEOTIDE SEQUENCE [LARGE SCALE GENOMIC DNA]</scope>
    <source>
        <strain evidence="1 2">ASV49</strain>
    </source>
</reference>
<organism evidence="1 2">
    <name type="scientific">Microbacterium candidum</name>
    <dbReference type="NCBI Taxonomy" id="3041922"/>
    <lineage>
        <taxon>Bacteria</taxon>
        <taxon>Bacillati</taxon>
        <taxon>Actinomycetota</taxon>
        <taxon>Actinomycetes</taxon>
        <taxon>Micrococcales</taxon>
        <taxon>Microbacteriaceae</taxon>
        <taxon>Microbacterium</taxon>
    </lineage>
</organism>
<proteinExistence type="predicted"/>
<evidence type="ECO:0008006" key="3">
    <source>
        <dbReference type="Google" id="ProtNLM"/>
    </source>
</evidence>
<dbReference type="RefSeq" id="WP_286287944.1">
    <property type="nucleotide sequence ID" value="NZ_JASXSZ010000002.1"/>
</dbReference>
<sequence>MMLVPFLALGLTSCGPYVGASPSKGLDVDLQTSTCSVEPSSGDALVQFEVRGRDVLGWDPLIVGYKLQDAPHVMITGDDLLGSGAAPFTTKAPPGDKVLEAMTKNVDKVWLGSKVPRDRPSRVVLLLRGRPGDVDSGSRLRIFWGGGEPVYYQDLDLAKILTC</sequence>
<dbReference type="EMBL" id="JASXSZ010000002">
    <property type="protein sequence ID" value="MDL9979071.1"/>
    <property type="molecule type" value="Genomic_DNA"/>
</dbReference>
<keyword evidence="2" id="KW-1185">Reference proteome</keyword>
<comment type="caution">
    <text evidence="1">The sequence shown here is derived from an EMBL/GenBank/DDBJ whole genome shotgun (WGS) entry which is preliminary data.</text>
</comment>
<protein>
    <recommendedName>
        <fullName evidence="3">Lipoprotein</fullName>
    </recommendedName>
</protein>
<dbReference type="Proteomes" id="UP001235064">
    <property type="component" value="Unassembled WGS sequence"/>
</dbReference>
<evidence type="ECO:0000313" key="1">
    <source>
        <dbReference type="EMBL" id="MDL9979071.1"/>
    </source>
</evidence>
<name>A0ABT7MX90_9MICO</name>